<sequence>MLTISITTAVFLLALGCVMSARPSIDWIGYQWFVYNDQNIAPGPNNWSSNNVWVDQDNRLHLKLSYSSTTNGWTCAELYTRKKFSFGTYRWFVEGAIDKFDPNVILGLFNYGGADYINEIDIEVAKWGATKPNAANMGFTVYPNVFNISKPIQLVKRVPSNGTYTTHQFTWTSDKVSFLVQDGFMESPDQNILYSYQTPNTFASAVPYTSAPLYMNLWLMEGRAPINGKEMEIIIHDFKYIKA</sequence>
<protein>
    <recommendedName>
        <fullName evidence="8">GH16 domain-containing protein</fullName>
    </recommendedName>
</protein>
<keyword evidence="7" id="KW-1185">Reference proteome</keyword>
<evidence type="ECO:0000313" key="6">
    <source>
        <dbReference type="Proteomes" id="UP000663836"/>
    </source>
</evidence>
<feature type="signal peptide" evidence="1">
    <location>
        <begin position="1"/>
        <end position="20"/>
    </location>
</feature>
<dbReference type="EMBL" id="CAJNOH010003116">
    <property type="protein sequence ID" value="CAF1323920.1"/>
    <property type="molecule type" value="Genomic_DNA"/>
</dbReference>
<dbReference type="Proteomes" id="UP000663854">
    <property type="component" value="Unassembled WGS sequence"/>
</dbReference>
<evidence type="ECO:0008006" key="8">
    <source>
        <dbReference type="Google" id="ProtNLM"/>
    </source>
</evidence>
<dbReference type="Proteomes" id="UP000663836">
    <property type="component" value="Unassembled WGS sequence"/>
</dbReference>
<feature type="chain" id="PRO_5035619108" description="GH16 domain-containing protein" evidence="1">
    <location>
        <begin position="21"/>
        <end position="243"/>
    </location>
</feature>
<reference evidence="5" key="1">
    <citation type="submission" date="2021-02" db="EMBL/GenBank/DDBJ databases">
        <authorList>
            <person name="Nowell W R."/>
        </authorList>
    </citation>
    <scope>NUCLEOTIDE SEQUENCE</scope>
</reference>
<accession>A0A819NM69</accession>
<evidence type="ECO:0000313" key="4">
    <source>
        <dbReference type="EMBL" id="CAF1587459.1"/>
    </source>
</evidence>
<dbReference type="EMBL" id="CAJOBD010004531">
    <property type="protein sequence ID" value="CAF3998283.1"/>
    <property type="molecule type" value="Genomic_DNA"/>
</dbReference>
<dbReference type="Proteomes" id="UP000663870">
    <property type="component" value="Unassembled WGS sequence"/>
</dbReference>
<evidence type="ECO:0000313" key="2">
    <source>
        <dbReference type="EMBL" id="CAF1323920.1"/>
    </source>
</evidence>
<organism evidence="5 6">
    <name type="scientific">Rotaria sordida</name>
    <dbReference type="NCBI Taxonomy" id="392033"/>
    <lineage>
        <taxon>Eukaryota</taxon>
        <taxon>Metazoa</taxon>
        <taxon>Spiralia</taxon>
        <taxon>Gnathifera</taxon>
        <taxon>Rotifera</taxon>
        <taxon>Eurotatoria</taxon>
        <taxon>Bdelloidea</taxon>
        <taxon>Philodinida</taxon>
        <taxon>Philodinidae</taxon>
        <taxon>Rotaria</taxon>
    </lineage>
</organism>
<evidence type="ECO:0000313" key="5">
    <source>
        <dbReference type="EMBL" id="CAF3998283.1"/>
    </source>
</evidence>
<dbReference type="InterPro" id="IPR013320">
    <property type="entry name" value="ConA-like_dom_sf"/>
</dbReference>
<name>A0A819NM69_9BILA</name>
<dbReference type="EMBL" id="CAJNOT010005992">
    <property type="protein sequence ID" value="CAF1479853.1"/>
    <property type="molecule type" value="Genomic_DNA"/>
</dbReference>
<proteinExistence type="predicted"/>
<dbReference type="AlphaFoldDB" id="A0A819NM69"/>
<evidence type="ECO:0000313" key="3">
    <source>
        <dbReference type="EMBL" id="CAF1479853.1"/>
    </source>
</evidence>
<dbReference type="EMBL" id="CAJNOL010004409">
    <property type="protein sequence ID" value="CAF1587459.1"/>
    <property type="molecule type" value="Genomic_DNA"/>
</dbReference>
<gene>
    <name evidence="5" type="ORF">JBS370_LOCUS26125</name>
    <name evidence="4" type="ORF">JXQ802_LOCUS46878</name>
    <name evidence="2" type="ORF">PYM288_LOCUS31058</name>
    <name evidence="3" type="ORF">ZHD862_LOCUS36512</name>
</gene>
<comment type="caution">
    <text evidence="5">The sequence shown here is derived from an EMBL/GenBank/DDBJ whole genome shotgun (WGS) entry which is preliminary data.</text>
</comment>
<evidence type="ECO:0000313" key="7">
    <source>
        <dbReference type="Proteomes" id="UP000663870"/>
    </source>
</evidence>
<dbReference type="Gene3D" id="2.60.120.200">
    <property type="match status" value="1"/>
</dbReference>
<keyword evidence="1" id="KW-0732">Signal</keyword>
<evidence type="ECO:0000256" key="1">
    <source>
        <dbReference type="SAM" id="SignalP"/>
    </source>
</evidence>
<dbReference type="SUPFAM" id="SSF49899">
    <property type="entry name" value="Concanavalin A-like lectins/glucanases"/>
    <property type="match status" value="1"/>
</dbReference>
<dbReference type="CDD" id="cd00413">
    <property type="entry name" value="Glyco_hydrolase_16"/>
    <property type="match status" value="1"/>
</dbReference>
<dbReference type="Proteomes" id="UP000663864">
    <property type="component" value="Unassembled WGS sequence"/>
</dbReference>